<dbReference type="OrthoDB" id="1459910at2759"/>
<feature type="non-terminal residue" evidence="2">
    <location>
        <position position="1"/>
    </location>
</feature>
<dbReference type="Proteomes" id="UP000257109">
    <property type="component" value="Unassembled WGS sequence"/>
</dbReference>
<gene>
    <name evidence="2" type="ORF">CR513_61747</name>
</gene>
<comment type="caution">
    <text evidence="2">The sequence shown here is derived from an EMBL/GenBank/DDBJ whole genome shotgun (WGS) entry which is preliminary data.</text>
</comment>
<feature type="region of interest" description="Disordered" evidence="1">
    <location>
        <begin position="138"/>
        <end position="169"/>
    </location>
</feature>
<proteinExistence type="predicted"/>
<name>A0A371E263_MUCPR</name>
<sequence length="169" mass="18888">MTARTKVDVHAGTLSMEFDSHSDDIDNFVEKTDLISSLGPIPKEEADYTKSGEVHNLSNSEDNNNDIADLDFEAELIEVIDQVCKHENPECSIEVEVQTISAKEDQKQAEANFISNYQGENCVPTRFDYKTACRTKSDSNLTRTDSIKRSRPQQKKAEIMSAHLVSSAT</sequence>
<protein>
    <submittedName>
        <fullName evidence="2">Uncharacterized protein</fullName>
    </submittedName>
</protein>
<dbReference type="EMBL" id="QJKJ01017090">
    <property type="protein sequence ID" value="RDX60141.1"/>
    <property type="molecule type" value="Genomic_DNA"/>
</dbReference>
<dbReference type="AlphaFoldDB" id="A0A371E263"/>
<accession>A0A371E263</accession>
<evidence type="ECO:0000313" key="2">
    <source>
        <dbReference type="EMBL" id="RDX60141.1"/>
    </source>
</evidence>
<evidence type="ECO:0000313" key="3">
    <source>
        <dbReference type="Proteomes" id="UP000257109"/>
    </source>
</evidence>
<reference evidence="2" key="1">
    <citation type="submission" date="2018-05" db="EMBL/GenBank/DDBJ databases">
        <title>Draft genome of Mucuna pruriens seed.</title>
        <authorList>
            <person name="Nnadi N.E."/>
            <person name="Vos R."/>
            <person name="Hasami M.H."/>
            <person name="Devisetty U.K."/>
            <person name="Aguiy J.C."/>
        </authorList>
    </citation>
    <scope>NUCLEOTIDE SEQUENCE [LARGE SCALE GENOMIC DNA]</scope>
    <source>
        <strain evidence="2">JCA_2017</strain>
    </source>
</reference>
<keyword evidence="3" id="KW-1185">Reference proteome</keyword>
<organism evidence="2 3">
    <name type="scientific">Mucuna pruriens</name>
    <name type="common">Velvet bean</name>
    <name type="synonym">Dolichos pruriens</name>
    <dbReference type="NCBI Taxonomy" id="157652"/>
    <lineage>
        <taxon>Eukaryota</taxon>
        <taxon>Viridiplantae</taxon>
        <taxon>Streptophyta</taxon>
        <taxon>Embryophyta</taxon>
        <taxon>Tracheophyta</taxon>
        <taxon>Spermatophyta</taxon>
        <taxon>Magnoliopsida</taxon>
        <taxon>eudicotyledons</taxon>
        <taxon>Gunneridae</taxon>
        <taxon>Pentapetalae</taxon>
        <taxon>rosids</taxon>
        <taxon>fabids</taxon>
        <taxon>Fabales</taxon>
        <taxon>Fabaceae</taxon>
        <taxon>Papilionoideae</taxon>
        <taxon>50 kb inversion clade</taxon>
        <taxon>NPAAA clade</taxon>
        <taxon>indigoferoid/millettioid clade</taxon>
        <taxon>Phaseoleae</taxon>
        <taxon>Mucuna</taxon>
    </lineage>
</organism>
<evidence type="ECO:0000256" key="1">
    <source>
        <dbReference type="SAM" id="MobiDB-lite"/>
    </source>
</evidence>